<feature type="non-terminal residue" evidence="15">
    <location>
        <position position="1"/>
    </location>
</feature>
<evidence type="ECO:0000256" key="13">
    <source>
        <dbReference type="SAM" id="SignalP"/>
    </source>
</evidence>
<evidence type="ECO:0000313" key="16">
    <source>
        <dbReference type="Proteomes" id="UP001187531"/>
    </source>
</evidence>
<keyword evidence="5" id="KW-0479">Metal-binding</keyword>
<dbReference type="GO" id="GO:0004181">
    <property type="term" value="F:metallocarboxypeptidase activity"/>
    <property type="evidence" value="ECO:0007669"/>
    <property type="project" value="InterPro"/>
</dbReference>
<sequence length="992" mass="109012">MLPKGILLALLAPIVASHVLNENFEDGAIDNWTPGSYSTQIEFQVSETSSGPAPQNSSLGNYYLVTVGSSGTATLRSADFELTDSLILEFDFWLKSLYAGSNNIDVYYLNENGADTLISSVTSTSTTSSRWGTIRVSFPTSGHFSNVLITLYVGSQDQDAGGIDNIRFVDPNAVQTTTTEPSTIETTSTSTPLSTSTSSTTPDSETSTIPLETTVVEVSTTSPDIETSTTPLETTVFEVSTTSEPSETPDITSSITEQASTSLETTASPEPSSTTVEQSTTEYPAETSDPWTSTQTTLPPPSNEFFDFGLSTSGWSLNEGNGASWVRRSGSEGVPAGRNGHLLLKRNSFYTGYLTAESPLLRSLSGSVTVEVDFWMNGTRDDPAQLQIFFKSVDYVYTATPILNLNGFGNRPNSGWSKVAVNALVTQPDGLFQVVVQGALGQALSNSMAVTSVNVTSVEQVPWSGIWDIPSGNFNGWTTGVSQGAIWRLANETDAQNYQIPETSNGEQFLMVERFAARSGFVTMQSPMTASGATSSRLGINFWLRGTNTSPADLTVRIRSEEGELMDLPVLDLRPYSTSDTLSWVYVDASLPNDLGNFQTIEMQILTNQSTILNALEEVGSDLSDFNVDADWFQHTEEIDFDQQEHTDTESNAIEMDLTDTAYEVIRVYPKTSVQLNFIRHLEHSGKYDFWKTAATKGFADIMASKENMISLKSMLRVTGIRYSIFISDVQGKIDQINAIPRKEAGPKSSRYALTWDNYYQYETIREFCYALAQDYPDLVTLEVVGTSLEGRELVLLKISSGGEGKPGIFVDGGIHAREWISPATVTYMMREMVENYAAHPEVVDNVDWYFMPLINPDGYEFSHTDNRMWRKTRSTTSIAGCYGADPNRNWDFHWAEGGTSSYPCSEIYTGPVPFSEIEMANVRDAILARASQLRIYLTVHSYGQMLLIPWGYDAVYPEDYPELEELGLAATDALTAVYNTKYDVGCSGVIY</sequence>
<keyword evidence="6 13" id="KW-0732">Signal</keyword>
<evidence type="ECO:0000256" key="4">
    <source>
        <dbReference type="ARBA" id="ARBA00022670"/>
    </source>
</evidence>
<name>A0AA88IPI7_ARTSF</name>
<keyword evidence="10" id="KW-1015">Disulfide bond</keyword>
<feature type="compositionally biased region" description="Low complexity" evidence="12">
    <location>
        <begin position="176"/>
        <end position="222"/>
    </location>
</feature>
<feature type="signal peptide" evidence="13">
    <location>
        <begin position="1"/>
        <end position="17"/>
    </location>
</feature>
<dbReference type="GO" id="GO:0005615">
    <property type="term" value="C:extracellular space"/>
    <property type="evidence" value="ECO:0007669"/>
    <property type="project" value="TreeGrafter"/>
</dbReference>
<evidence type="ECO:0000256" key="12">
    <source>
        <dbReference type="SAM" id="MobiDB-lite"/>
    </source>
</evidence>
<dbReference type="InterPro" id="IPR000834">
    <property type="entry name" value="Peptidase_M14"/>
</dbReference>
<feature type="region of interest" description="Disordered" evidence="12">
    <location>
        <begin position="174"/>
        <end position="302"/>
    </location>
</feature>
<dbReference type="PROSITE" id="PS52035">
    <property type="entry name" value="PEPTIDASE_M14"/>
    <property type="match status" value="1"/>
</dbReference>
<keyword evidence="3" id="KW-0121">Carboxypeptidase</keyword>
<evidence type="ECO:0000256" key="2">
    <source>
        <dbReference type="ARBA" id="ARBA00005988"/>
    </source>
</evidence>
<dbReference type="PANTHER" id="PTHR11705">
    <property type="entry name" value="PROTEASE FAMILY M14 CARBOXYPEPTIDASE A,B"/>
    <property type="match status" value="1"/>
</dbReference>
<feature type="compositionally biased region" description="Polar residues" evidence="12">
    <location>
        <begin position="223"/>
        <end position="232"/>
    </location>
</feature>
<evidence type="ECO:0000256" key="11">
    <source>
        <dbReference type="PROSITE-ProRule" id="PRU01379"/>
    </source>
</evidence>
<dbReference type="Gene3D" id="2.60.120.200">
    <property type="match status" value="2"/>
</dbReference>
<dbReference type="FunFam" id="3.40.630.10:FF:000084">
    <property type="entry name" value="Carboxypeptidase B2"/>
    <property type="match status" value="1"/>
</dbReference>
<organism evidence="15 16">
    <name type="scientific">Artemia franciscana</name>
    <name type="common">Brine shrimp</name>
    <name type="synonym">Artemia sanfranciscana</name>
    <dbReference type="NCBI Taxonomy" id="6661"/>
    <lineage>
        <taxon>Eukaryota</taxon>
        <taxon>Metazoa</taxon>
        <taxon>Ecdysozoa</taxon>
        <taxon>Arthropoda</taxon>
        <taxon>Crustacea</taxon>
        <taxon>Branchiopoda</taxon>
        <taxon>Anostraca</taxon>
        <taxon>Artemiidae</taxon>
        <taxon>Artemia</taxon>
    </lineage>
</organism>
<evidence type="ECO:0000256" key="10">
    <source>
        <dbReference type="ARBA" id="ARBA00023157"/>
    </source>
</evidence>
<keyword evidence="9" id="KW-0482">Metalloprotease</keyword>
<dbReference type="SUPFAM" id="SSF53187">
    <property type="entry name" value="Zn-dependent exopeptidases"/>
    <property type="match status" value="1"/>
</dbReference>
<keyword evidence="7" id="KW-0378">Hydrolase</keyword>
<evidence type="ECO:0000256" key="7">
    <source>
        <dbReference type="ARBA" id="ARBA00022801"/>
    </source>
</evidence>
<evidence type="ECO:0000256" key="8">
    <source>
        <dbReference type="ARBA" id="ARBA00022833"/>
    </source>
</evidence>
<dbReference type="InterPro" id="IPR013320">
    <property type="entry name" value="ConA-like_dom_sf"/>
</dbReference>
<evidence type="ECO:0000259" key="14">
    <source>
        <dbReference type="PROSITE" id="PS52035"/>
    </source>
</evidence>
<comment type="similarity">
    <text evidence="2 11">Belongs to the peptidase M14 family.</text>
</comment>
<comment type="caution">
    <text evidence="11">Lacks conserved residue(s) required for the propagation of feature annotation.</text>
</comment>
<keyword evidence="16" id="KW-1185">Reference proteome</keyword>
<dbReference type="Pfam" id="PF00246">
    <property type="entry name" value="Peptidase_M14"/>
    <property type="match status" value="1"/>
</dbReference>
<comment type="cofactor">
    <cofactor evidence="1">
        <name>Zn(2+)</name>
        <dbReference type="ChEBI" id="CHEBI:29105"/>
    </cofactor>
</comment>
<dbReference type="Gene3D" id="3.30.70.340">
    <property type="entry name" value="Metallocarboxypeptidase-like"/>
    <property type="match status" value="1"/>
</dbReference>
<gene>
    <name evidence="15" type="ORF">QYM36_000043</name>
</gene>
<evidence type="ECO:0000256" key="9">
    <source>
        <dbReference type="ARBA" id="ARBA00023049"/>
    </source>
</evidence>
<dbReference type="GO" id="GO:0008270">
    <property type="term" value="F:zinc ion binding"/>
    <property type="evidence" value="ECO:0007669"/>
    <property type="project" value="InterPro"/>
</dbReference>
<dbReference type="EMBL" id="JAVRJZ010000002">
    <property type="protein sequence ID" value="KAK2725407.1"/>
    <property type="molecule type" value="Genomic_DNA"/>
</dbReference>
<feature type="domain" description="Peptidase M14" evidence="14">
    <location>
        <begin position="758"/>
        <end position="992"/>
    </location>
</feature>
<dbReference type="InterPro" id="IPR036990">
    <property type="entry name" value="M14A-like_propep"/>
</dbReference>
<dbReference type="AlphaFoldDB" id="A0AA88IPI7"/>
<comment type="caution">
    <text evidence="15">The sequence shown here is derived from an EMBL/GenBank/DDBJ whole genome shotgun (WGS) entry which is preliminary data.</text>
</comment>
<proteinExistence type="inferred from homology"/>
<dbReference type="InterPro" id="IPR003146">
    <property type="entry name" value="M14A_act_pep"/>
</dbReference>
<feature type="compositionally biased region" description="Low complexity" evidence="12">
    <location>
        <begin position="233"/>
        <end position="275"/>
    </location>
</feature>
<evidence type="ECO:0000256" key="6">
    <source>
        <dbReference type="ARBA" id="ARBA00022729"/>
    </source>
</evidence>
<keyword evidence="4" id="KW-0645">Protease</keyword>
<dbReference type="SUPFAM" id="SSF54897">
    <property type="entry name" value="Protease propeptides/inhibitors"/>
    <property type="match status" value="1"/>
</dbReference>
<reference evidence="15" key="1">
    <citation type="submission" date="2023-07" db="EMBL/GenBank/DDBJ databases">
        <title>Chromosome-level genome assembly of Artemia franciscana.</title>
        <authorList>
            <person name="Jo E."/>
        </authorList>
    </citation>
    <scope>NUCLEOTIDE SEQUENCE</scope>
    <source>
        <tissue evidence="15">Whole body</tissue>
    </source>
</reference>
<dbReference type="PANTHER" id="PTHR11705:SF91">
    <property type="entry name" value="FI01817P-RELATED"/>
    <property type="match status" value="1"/>
</dbReference>
<dbReference type="GO" id="GO:0006508">
    <property type="term" value="P:proteolysis"/>
    <property type="evidence" value="ECO:0007669"/>
    <property type="project" value="UniProtKB-KW"/>
</dbReference>
<dbReference type="InterPro" id="IPR057246">
    <property type="entry name" value="CARBOXYPEPT_ZN_1"/>
</dbReference>
<dbReference type="SMART" id="SM00631">
    <property type="entry name" value="Zn_pept"/>
    <property type="match status" value="1"/>
</dbReference>
<dbReference type="CDD" id="cd03860">
    <property type="entry name" value="M14_CP_A-B_like"/>
    <property type="match status" value="1"/>
</dbReference>
<keyword evidence="8" id="KW-0862">Zinc</keyword>
<evidence type="ECO:0000256" key="5">
    <source>
        <dbReference type="ARBA" id="ARBA00022723"/>
    </source>
</evidence>
<dbReference type="Proteomes" id="UP001187531">
    <property type="component" value="Unassembled WGS sequence"/>
</dbReference>
<feature type="chain" id="PRO_5041651443" description="Peptidase M14 domain-containing protein" evidence="13">
    <location>
        <begin position="18"/>
        <end position="992"/>
    </location>
</feature>
<dbReference type="PRINTS" id="PR00765">
    <property type="entry name" value="CRBOXYPTASEA"/>
</dbReference>
<dbReference type="PROSITE" id="PS00132">
    <property type="entry name" value="CARBOXYPEPT_ZN_1"/>
    <property type="match status" value="1"/>
</dbReference>
<evidence type="ECO:0000256" key="3">
    <source>
        <dbReference type="ARBA" id="ARBA00022645"/>
    </source>
</evidence>
<protein>
    <recommendedName>
        <fullName evidence="14">Peptidase M14 domain-containing protein</fullName>
    </recommendedName>
</protein>
<dbReference type="Pfam" id="PF02244">
    <property type="entry name" value="Propep_M14"/>
    <property type="match status" value="1"/>
</dbReference>
<evidence type="ECO:0000313" key="15">
    <source>
        <dbReference type="EMBL" id="KAK2725407.1"/>
    </source>
</evidence>
<accession>A0AA88IPI7</accession>
<dbReference type="Gene3D" id="3.40.630.10">
    <property type="entry name" value="Zn peptidases"/>
    <property type="match status" value="1"/>
</dbReference>
<dbReference type="SUPFAM" id="SSF49899">
    <property type="entry name" value="Concanavalin A-like lectins/glucanases"/>
    <property type="match status" value="1"/>
</dbReference>
<evidence type="ECO:0000256" key="1">
    <source>
        <dbReference type="ARBA" id="ARBA00001947"/>
    </source>
</evidence>